<feature type="compositionally biased region" description="Polar residues" evidence="1">
    <location>
        <begin position="106"/>
        <end position="122"/>
    </location>
</feature>
<dbReference type="AlphaFoldDB" id="A0AA36N431"/>
<keyword evidence="3" id="KW-1185">Reference proteome</keyword>
<organism evidence="2 3">
    <name type="scientific">Effrenium voratum</name>
    <dbReference type="NCBI Taxonomy" id="2562239"/>
    <lineage>
        <taxon>Eukaryota</taxon>
        <taxon>Sar</taxon>
        <taxon>Alveolata</taxon>
        <taxon>Dinophyceae</taxon>
        <taxon>Suessiales</taxon>
        <taxon>Symbiodiniaceae</taxon>
        <taxon>Effrenium</taxon>
    </lineage>
</organism>
<gene>
    <name evidence="2" type="ORF">EVOR1521_LOCUS14579</name>
</gene>
<sequence>MAADSFALWGASLCWGDEELCSAQRSDVCGAPVACAETLPGERCDQHWLRHGVKGANEPPILSTQDILNHEASVDCAPRAASLRSRKDGCESTGVEAQEPSPNWRADQTNGAEGVSDRSSVSWALPPE</sequence>
<feature type="non-terminal residue" evidence="2">
    <location>
        <position position="128"/>
    </location>
</feature>
<protein>
    <submittedName>
        <fullName evidence="2">Uncharacterized protein</fullName>
    </submittedName>
</protein>
<evidence type="ECO:0000256" key="1">
    <source>
        <dbReference type="SAM" id="MobiDB-lite"/>
    </source>
</evidence>
<proteinExistence type="predicted"/>
<dbReference type="Proteomes" id="UP001178507">
    <property type="component" value="Unassembled WGS sequence"/>
</dbReference>
<evidence type="ECO:0000313" key="3">
    <source>
        <dbReference type="Proteomes" id="UP001178507"/>
    </source>
</evidence>
<accession>A0AA36N431</accession>
<dbReference type="EMBL" id="CAUJNA010001763">
    <property type="protein sequence ID" value="CAJ1388788.1"/>
    <property type="molecule type" value="Genomic_DNA"/>
</dbReference>
<comment type="caution">
    <text evidence="2">The sequence shown here is derived from an EMBL/GenBank/DDBJ whole genome shotgun (WGS) entry which is preliminary data.</text>
</comment>
<evidence type="ECO:0000313" key="2">
    <source>
        <dbReference type="EMBL" id="CAJ1388788.1"/>
    </source>
</evidence>
<feature type="region of interest" description="Disordered" evidence="1">
    <location>
        <begin position="84"/>
        <end position="128"/>
    </location>
</feature>
<reference evidence="2" key="1">
    <citation type="submission" date="2023-08" db="EMBL/GenBank/DDBJ databases">
        <authorList>
            <person name="Chen Y."/>
            <person name="Shah S."/>
            <person name="Dougan E. K."/>
            <person name="Thang M."/>
            <person name="Chan C."/>
        </authorList>
    </citation>
    <scope>NUCLEOTIDE SEQUENCE</scope>
</reference>
<name>A0AA36N431_9DINO</name>